<evidence type="ECO:0000256" key="1">
    <source>
        <dbReference type="SAM" id="Phobius"/>
    </source>
</evidence>
<keyword evidence="1" id="KW-0812">Transmembrane</keyword>
<feature type="transmembrane region" description="Helical" evidence="1">
    <location>
        <begin position="35"/>
        <end position="63"/>
    </location>
</feature>
<evidence type="ECO:0000313" key="2">
    <source>
        <dbReference type="EMBL" id="GFH52263.1"/>
    </source>
</evidence>
<gene>
    <name evidence="2" type="ORF">CTEN210_08739</name>
</gene>
<accession>A0AAD3H6Y2</accession>
<organism evidence="2 3">
    <name type="scientific">Chaetoceros tenuissimus</name>
    <dbReference type="NCBI Taxonomy" id="426638"/>
    <lineage>
        <taxon>Eukaryota</taxon>
        <taxon>Sar</taxon>
        <taxon>Stramenopiles</taxon>
        <taxon>Ochrophyta</taxon>
        <taxon>Bacillariophyta</taxon>
        <taxon>Coscinodiscophyceae</taxon>
        <taxon>Chaetocerotophycidae</taxon>
        <taxon>Chaetocerotales</taxon>
        <taxon>Chaetocerotaceae</taxon>
        <taxon>Chaetoceros</taxon>
    </lineage>
</organism>
<comment type="caution">
    <text evidence="2">The sequence shown here is derived from an EMBL/GenBank/DDBJ whole genome shotgun (WGS) entry which is preliminary data.</text>
</comment>
<dbReference type="Proteomes" id="UP001054902">
    <property type="component" value="Unassembled WGS sequence"/>
</dbReference>
<name>A0AAD3H6Y2_9STRA</name>
<dbReference type="EMBL" id="BLLK01000045">
    <property type="protein sequence ID" value="GFH52263.1"/>
    <property type="molecule type" value="Genomic_DNA"/>
</dbReference>
<dbReference type="AlphaFoldDB" id="A0AAD3H6Y2"/>
<keyword evidence="1" id="KW-0472">Membrane</keyword>
<keyword evidence="3" id="KW-1185">Reference proteome</keyword>
<proteinExistence type="predicted"/>
<reference evidence="2 3" key="1">
    <citation type="journal article" date="2021" name="Sci. Rep.">
        <title>The genome of the diatom Chaetoceros tenuissimus carries an ancient integrated fragment of an extant virus.</title>
        <authorList>
            <person name="Hongo Y."/>
            <person name="Kimura K."/>
            <person name="Takaki Y."/>
            <person name="Yoshida Y."/>
            <person name="Baba S."/>
            <person name="Kobayashi G."/>
            <person name="Nagasaki K."/>
            <person name="Hano T."/>
            <person name="Tomaru Y."/>
        </authorList>
    </citation>
    <scope>NUCLEOTIDE SEQUENCE [LARGE SCALE GENOMIC DNA]</scope>
    <source>
        <strain evidence="2 3">NIES-3715</strain>
    </source>
</reference>
<keyword evidence="1" id="KW-1133">Transmembrane helix</keyword>
<protein>
    <submittedName>
        <fullName evidence="2">Uncharacterized protein</fullName>
    </submittedName>
</protein>
<evidence type="ECO:0000313" key="3">
    <source>
        <dbReference type="Proteomes" id="UP001054902"/>
    </source>
</evidence>
<sequence>MTHEHRYSKNTLTSLTEDNAGREAFSVFEDFLEAFFFGAGIAFFLDTAFFAGAVFFVGAVFFFGAADKNSKNTVTSLPEVNAGREAFSVFENFLACEIQAENDTLKEDNKDLVGIKNILQHVTIIACGTKIHTYSILEGVISQDEIMCRGLESIANDDQIGSYGHSQIAKDRNLGRTLTFPIEDISFTIEAFKHDVEVKGSNIQVSPPSVSIDYADLTSRMEDFSYDCLHLTLEEDDTVSFCFFQMQAIFKGKILNIGPKDMEQGIKALAATIGRAAFFTAEVIASKEKGDELDFSFIDGLLNDSPDMLFVLESISLLFTKGVQKAYDLLQVLESRCATGGTVEVPTPRTETDSLRRSVAISTVRGVVVDSLSANKKLHSEQMALLAMGNLLYEKVILAQGDDTLVEMDLSDAASISVGGCEFFRFEDIQGVYVELNWLDRISITVGVDSCYQTESKPHNQLVPFGDGFLQFHYGNAYVVGIIKKSREDLELFEQEGIERKLQKCTESGENPGFPNSLLFEVIGLVLPKNRHLETRL</sequence>